<evidence type="ECO:0000313" key="4">
    <source>
        <dbReference type="Proteomes" id="UP000799428"/>
    </source>
</evidence>
<dbReference type="Pfam" id="PF07883">
    <property type="entry name" value="Cupin_2"/>
    <property type="match status" value="1"/>
</dbReference>
<feature type="transmembrane region" description="Helical" evidence="1">
    <location>
        <begin position="171"/>
        <end position="192"/>
    </location>
</feature>
<dbReference type="PANTHER" id="PTHR36440:SF1">
    <property type="entry name" value="PUTATIVE (AFU_ORTHOLOGUE AFUA_8G07350)-RELATED"/>
    <property type="match status" value="1"/>
</dbReference>
<dbReference type="AlphaFoldDB" id="A0A6G1KTL4"/>
<name>A0A6G1KTL4_9PLEO</name>
<keyword evidence="4" id="KW-1185">Reference proteome</keyword>
<feature type="domain" description="Cupin type-2" evidence="2">
    <location>
        <begin position="55"/>
        <end position="118"/>
    </location>
</feature>
<dbReference type="Gene3D" id="2.60.120.10">
    <property type="entry name" value="Jelly Rolls"/>
    <property type="match status" value="1"/>
</dbReference>
<protein>
    <recommendedName>
        <fullName evidence="2">Cupin type-2 domain-containing protein</fullName>
    </recommendedName>
</protein>
<sequence length="215" mass="23741">MASKPSTDINLGDVNAIPPGILSNGRRRIWSPASNDWIVFEKYGCETNGRYTLAHMSLAPSGKNKAHYHRSFSETFTALKGTLGLYSKVRGGRFTLEPGESYTISPGEVHYFFNPSDQDEIEARCRIEPAHEGFEKGLYVAYGLARDGKCGAEGVPLNPLNLAVMMTMSDIWLPGLVGVVLMPFMAMLMWIAGLMGVERNLVQTYWVEDGGKKQS</sequence>
<dbReference type="OrthoDB" id="3765895at2759"/>
<dbReference type="InterPro" id="IPR014710">
    <property type="entry name" value="RmlC-like_jellyroll"/>
</dbReference>
<proteinExistence type="predicted"/>
<gene>
    <name evidence="3" type="ORF">K504DRAFT_457876</name>
</gene>
<dbReference type="CDD" id="cd02208">
    <property type="entry name" value="cupin_RmlC-like"/>
    <property type="match status" value="1"/>
</dbReference>
<dbReference type="InterPro" id="IPR053146">
    <property type="entry name" value="QDO-like"/>
</dbReference>
<reference evidence="3" key="1">
    <citation type="journal article" date="2020" name="Stud. Mycol.">
        <title>101 Dothideomycetes genomes: a test case for predicting lifestyles and emergence of pathogens.</title>
        <authorList>
            <person name="Haridas S."/>
            <person name="Albert R."/>
            <person name="Binder M."/>
            <person name="Bloem J."/>
            <person name="Labutti K."/>
            <person name="Salamov A."/>
            <person name="Andreopoulos B."/>
            <person name="Baker S."/>
            <person name="Barry K."/>
            <person name="Bills G."/>
            <person name="Bluhm B."/>
            <person name="Cannon C."/>
            <person name="Castanera R."/>
            <person name="Culley D."/>
            <person name="Daum C."/>
            <person name="Ezra D."/>
            <person name="Gonzalez J."/>
            <person name="Henrissat B."/>
            <person name="Kuo A."/>
            <person name="Liang C."/>
            <person name="Lipzen A."/>
            <person name="Lutzoni F."/>
            <person name="Magnuson J."/>
            <person name="Mondo S."/>
            <person name="Nolan M."/>
            <person name="Ohm R."/>
            <person name="Pangilinan J."/>
            <person name="Park H.-J."/>
            <person name="Ramirez L."/>
            <person name="Alfaro M."/>
            <person name="Sun H."/>
            <person name="Tritt A."/>
            <person name="Yoshinaga Y."/>
            <person name="Zwiers L.-H."/>
            <person name="Turgeon B."/>
            <person name="Goodwin S."/>
            <person name="Spatafora J."/>
            <person name="Crous P."/>
            <person name="Grigoriev I."/>
        </authorList>
    </citation>
    <scope>NUCLEOTIDE SEQUENCE</scope>
    <source>
        <strain evidence="3">CBS 279.74</strain>
    </source>
</reference>
<dbReference type="EMBL" id="MU005764">
    <property type="protein sequence ID" value="KAF2715731.1"/>
    <property type="molecule type" value="Genomic_DNA"/>
</dbReference>
<keyword evidence="1" id="KW-0472">Membrane</keyword>
<keyword evidence="1" id="KW-0812">Transmembrane</keyword>
<evidence type="ECO:0000256" key="1">
    <source>
        <dbReference type="SAM" id="Phobius"/>
    </source>
</evidence>
<dbReference type="InterPro" id="IPR013096">
    <property type="entry name" value="Cupin_2"/>
</dbReference>
<dbReference type="SUPFAM" id="SSF51182">
    <property type="entry name" value="RmlC-like cupins"/>
    <property type="match status" value="1"/>
</dbReference>
<dbReference type="InterPro" id="IPR011051">
    <property type="entry name" value="RmlC_Cupin_sf"/>
</dbReference>
<evidence type="ECO:0000313" key="3">
    <source>
        <dbReference type="EMBL" id="KAF2715731.1"/>
    </source>
</evidence>
<dbReference type="PANTHER" id="PTHR36440">
    <property type="entry name" value="PUTATIVE (AFU_ORTHOLOGUE AFUA_8G07350)-RELATED"/>
    <property type="match status" value="1"/>
</dbReference>
<evidence type="ECO:0000259" key="2">
    <source>
        <dbReference type="Pfam" id="PF07883"/>
    </source>
</evidence>
<organism evidence="3 4">
    <name type="scientific">Pleomassaria siparia CBS 279.74</name>
    <dbReference type="NCBI Taxonomy" id="1314801"/>
    <lineage>
        <taxon>Eukaryota</taxon>
        <taxon>Fungi</taxon>
        <taxon>Dikarya</taxon>
        <taxon>Ascomycota</taxon>
        <taxon>Pezizomycotina</taxon>
        <taxon>Dothideomycetes</taxon>
        <taxon>Pleosporomycetidae</taxon>
        <taxon>Pleosporales</taxon>
        <taxon>Pleomassariaceae</taxon>
        <taxon>Pleomassaria</taxon>
    </lineage>
</organism>
<dbReference type="Proteomes" id="UP000799428">
    <property type="component" value="Unassembled WGS sequence"/>
</dbReference>
<accession>A0A6G1KTL4</accession>
<keyword evidence="1" id="KW-1133">Transmembrane helix</keyword>